<keyword evidence="2" id="KW-0560">Oxidoreductase</keyword>
<dbReference type="PANTHER" id="PTHR43639:SF1">
    <property type="entry name" value="SHORT-CHAIN DEHYDROGENASE_REDUCTASE FAMILY PROTEIN"/>
    <property type="match status" value="1"/>
</dbReference>
<comment type="similarity">
    <text evidence="1">Belongs to the short-chain dehydrogenases/reductases (SDR) family.</text>
</comment>
<proteinExistence type="inferred from homology"/>
<dbReference type="Proteomes" id="UP000607331">
    <property type="component" value="Unassembled WGS sequence"/>
</dbReference>
<dbReference type="PANTHER" id="PTHR43639">
    <property type="entry name" value="OXIDOREDUCTASE, SHORT-CHAIN DEHYDROGENASE/REDUCTASE FAMILY (AFU_ORTHOLOGUE AFUA_5G02870)"/>
    <property type="match status" value="1"/>
</dbReference>
<dbReference type="Pfam" id="PF13561">
    <property type="entry name" value="adh_short_C2"/>
    <property type="match status" value="1"/>
</dbReference>
<keyword evidence="4" id="KW-1185">Reference proteome</keyword>
<dbReference type="RefSeq" id="WP_185667404.1">
    <property type="nucleotide sequence ID" value="NZ_JABBJF010000005.1"/>
</dbReference>
<name>A0ABR6RRB7_9ENTR</name>
<evidence type="ECO:0000313" key="4">
    <source>
        <dbReference type="Proteomes" id="UP000607331"/>
    </source>
</evidence>
<dbReference type="SUPFAM" id="SSF51735">
    <property type="entry name" value="NAD(P)-binding Rossmann-fold domains"/>
    <property type="match status" value="1"/>
</dbReference>
<dbReference type="PRINTS" id="PR00080">
    <property type="entry name" value="SDRFAMILY"/>
</dbReference>
<dbReference type="InterPro" id="IPR002347">
    <property type="entry name" value="SDR_fam"/>
</dbReference>
<evidence type="ECO:0000313" key="3">
    <source>
        <dbReference type="EMBL" id="MBC1185660.1"/>
    </source>
</evidence>
<comment type="caution">
    <text evidence="3">The sequence shown here is derived from an EMBL/GenBank/DDBJ whole genome shotgun (WGS) entry which is preliminary data.</text>
</comment>
<reference evidence="3 4" key="1">
    <citation type="submission" date="2020-04" db="EMBL/GenBank/DDBJ databases">
        <title>The draft genome of Kluyvera sichuanensis strain SCKS090646.</title>
        <authorList>
            <person name="Wei L."/>
            <person name="Liu L."/>
            <person name="Feng Y."/>
            <person name="Zong Z."/>
        </authorList>
    </citation>
    <scope>NUCLEOTIDE SEQUENCE [LARGE SCALE GENOMIC DNA]</scope>
    <source>
        <strain evidence="3 4">090646</strain>
    </source>
</reference>
<gene>
    <name evidence="3" type="ORF">HII27_07990</name>
</gene>
<dbReference type="InterPro" id="IPR036291">
    <property type="entry name" value="NAD(P)-bd_dom_sf"/>
</dbReference>
<dbReference type="EMBL" id="JABBJF010000005">
    <property type="protein sequence ID" value="MBC1185660.1"/>
    <property type="molecule type" value="Genomic_DNA"/>
</dbReference>
<dbReference type="PRINTS" id="PR00081">
    <property type="entry name" value="GDHRDH"/>
</dbReference>
<dbReference type="Gene3D" id="3.40.50.720">
    <property type="entry name" value="NAD(P)-binding Rossmann-like Domain"/>
    <property type="match status" value="1"/>
</dbReference>
<protein>
    <submittedName>
        <fullName evidence="3">SDR family oxidoreductase</fullName>
    </submittedName>
</protein>
<evidence type="ECO:0000256" key="2">
    <source>
        <dbReference type="ARBA" id="ARBA00023002"/>
    </source>
</evidence>
<organism evidence="3 4">
    <name type="scientific">Kluyvera sichuanensis</name>
    <dbReference type="NCBI Taxonomy" id="2725494"/>
    <lineage>
        <taxon>Bacteria</taxon>
        <taxon>Pseudomonadati</taxon>
        <taxon>Pseudomonadota</taxon>
        <taxon>Gammaproteobacteria</taxon>
        <taxon>Enterobacterales</taxon>
        <taxon>Enterobacteriaceae</taxon>
        <taxon>Kluyvera</taxon>
    </lineage>
</organism>
<sequence length="252" mass="26998">MTQRIALVTGGSRGLGKNAVLKLAAQGTDIIFTYNSQRDAALEVVAEIEQKGAKAVALQLNVSDVASFAAFTQQVKEALNQVWGRETFDYLVNNAGIGLYASFAETSETLFDELMNIHFKGPFFLTQSLLSLMENGGRILNVSTGLARFALPGYAAYASMKGAMEVLTRYQAKELGARGISVNSIAPGAIETDFGGGRVRDNDDLNKYVASQTALGRVGLPDDIGDAIAALLSDNLRWMTAQRIEVSGGMFL</sequence>
<accession>A0ABR6RRB7</accession>
<evidence type="ECO:0000256" key="1">
    <source>
        <dbReference type="ARBA" id="ARBA00006484"/>
    </source>
</evidence>